<comment type="caution">
    <text evidence="2">The sequence shown here is derived from an EMBL/GenBank/DDBJ whole genome shotgun (WGS) entry which is preliminary data.</text>
</comment>
<dbReference type="AlphaFoldDB" id="A0A7W8HFS5"/>
<gene>
    <name evidence="2" type="ORF">HNQ70_001220</name>
</gene>
<name>A0A7W8HFS5_9BURK</name>
<dbReference type="Proteomes" id="UP000532440">
    <property type="component" value="Unassembled WGS sequence"/>
</dbReference>
<evidence type="ECO:0000313" key="2">
    <source>
        <dbReference type="EMBL" id="MBB5271216.1"/>
    </source>
</evidence>
<dbReference type="PROSITE" id="PS51257">
    <property type="entry name" value="PROKAR_LIPOPROTEIN"/>
    <property type="match status" value="1"/>
</dbReference>
<evidence type="ECO:0000256" key="1">
    <source>
        <dbReference type="SAM" id="SignalP"/>
    </source>
</evidence>
<keyword evidence="3" id="KW-1185">Reference proteome</keyword>
<accession>A0A7W8HFS5</accession>
<evidence type="ECO:0008006" key="4">
    <source>
        <dbReference type="Google" id="ProtNLM"/>
    </source>
</evidence>
<protein>
    <recommendedName>
        <fullName evidence="4">DUF2946 domain-containing protein</fullName>
    </recommendedName>
</protein>
<reference evidence="2 3" key="1">
    <citation type="submission" date="2020-08" db="EMBL/GenBank/DDBJ databases">
        <title>Genomic Encyclopedia of Type Strains, Phase IV (KMG-IV): sequencing the most valuable type-strain genomes for metagenomic binning, comparative biology and taxonomic classification.</title>
        <authorList>
            <person name="Goeker M."/>
        </authorList>
    </citation>
    <scope>NUCLEOTIDE SEQUENCE [LARGE SCALE GENOMIC DNA]</scope>
    <source>
        <strain evidence="2 3">DSM 29781</strain>
    </source>
</reference>
<proteinExistence type="predicted"/>
<sequence>MRSLLRSLFVWLMALALPLQGIAAVGMQACGPVHERAGQVAAAAHDAGHMHAHADAEHVTAGQESPAAGHQCGACAACCTAAALPSAVVFAAASGAAAELIPAAPERVASFVPPGLERPPRAILA</sequence>
<dbReference type="EMBL" id="JACHGB010000002">
    <property type="protein sequence ID" value="MBB5271216.1"/>
    <property type="molecule type" value="Genomic_DNA"/>
</dbReference>
<evidence type="ECO:0000313" key="3">
    <source>
        <dbReference type="Proteomes" id="UP000532440"/>
    </source>
</evidence>
<keyword evidence="1" id="KW-0732">Signal</keyword>
<organism evidence="2 3">
    <name type="scientific">Quisquiliibacterium transsilvanicum</name>
    <dbReference type="NCBI Taxonomy" id="1549638"/>
    <lineage>
        <taxon>Bacteria</taxon>
        <taxon>Pseudomonadati</taxon>
        <taxon>Pseudomonadota</taxon>
        <taxon>Betaproteobacteria</taxon>
        <taxon>Burkholderiales</taxon>
        <taxon>Burkholderiaceae</taxon>
        <taxon>Quisquiliibacterium</taxon>
    </lineage>
</organism>
<feature type="signal peptide" evidence="1">
    <location>
        <begin position="1"/>
        <end position="23"/>
    </location>
</feature>
<feature type="chain" id="PRO_5030927902" description="DUF2946 domain-containing protein" evidence="1">
    <location>
        <begin position="24"/>
        <end position="125"/>
    </location>
</feature>
<dbReference type="RefSeq" id="WP_183965279.1">
    <property type="nucleotide sequence ID" value="NZ_BAABEW010000017.1"/>
</dbReference>